<dbReference type="Proteomes" id="UP001149090">
    <property type="component" value="Unassembled WGS sequence"/>
</dbReference>
<evidence type="ECO:0000313" key="6">
    <source>
        <dbReference type="Proteomes" id="UP001149090"/>
    </source>
</evidence>
<feature type="transmembrane region" description="Helical" evidence="2">
    <location>
        <begin position="303"/>
        <end position="322"/>
    </location>
</feature>
<keyword evidence="2" id="KW-0472">Membrane</keyword>
<keyword evidence="6" id="KW-1185">Reference proteome</keyword>
<feature type="transmembrane region" description="Helical" evidence="2">
    <location>
        <begin position="137"/>
        <end position="160"/>
    </location>
</feature>
<proteinExistence type="predicted"/>
<evidence type="ECO:0000259" key="4">
    <source>
        <dbReference type="Pfam" id="PF01757"/>
    </source>
</evidence>
<dbReference type="Pfam" id="PF01757">
    <property type="entry name" value="Acyl_transf_3"/>
    <property type="match status" value="1"/>
</dbReference>
<protein>
    <submittedName>
        <fullName evidence="5">O-acyltransferase</fullName>
    </submittedName>
</protein>
<accession>A0A9Q0LDC0</accession>
<feature type="transmembrane region" description="Helical" evidence="2">
    <location>
        <begin position="542"/>
        <end position="564"/>
    </location>
</feature>
<feature type="transmembrane region" description="Helical" evidence="2">
    <location>
        <begin position="220"/>
        <end position="240"/>
    </location>
</feature>
<feature type="chain" id="PRO_5040409517" evidence="3">
    <location>
        <begin position="23"/>
        <end position="651"/>
    </location>
</feature>
<feature type="domain" description="Acyltransferase 3" evidence="4">
    <location>
        <begin position="213"/>
        <end position="639"/>
    </location>
</feature>
<dbReference type="GO" id="GO:0016747">
    <property type="term" value="F:acyltransferase activity, transferring groups other than amino-acyl groups"/>
    <property type="evidence" value="ECO:0007669"/>
    <property type="project" value="InterPro"/>
</dbReference>
<feature type="transmembrane region" description="Helical" evidence="2">
    <location>
        <begin position="390"/>
        <end position="411"/>
    </location>
</feature>
<dbReference type="EMBL" id="JAPDFW010000091">
    <property type="protein sequence ID" value="KAJ5071076.1"/>
    <property type="molecule type" value="Genomic_DNA"/>
</dbReference>
<gene>
    <name evidence="5" type="ORF">M0811_10560</name>
</gene>
<keyword evidence="1" id="KW-0175">Coiled coil</keyword>
<feature type="transmembrane region" description="Helical" evidence="2">
    <location>
        <begin position="503"/>
        <end position="522"/>
    </location>
</feature>
<reference evidence="5" key="1">
    <citation type="submission" date="2022-10" db="EMBL/GenBank/DDBJ databases">
        <title>Novel sulphate-reducing endosymbionts in the free-living metamonad Anaeramoeba.</title>
        <authorList>
            <person name="Jerlstrom-Hultqvist J."/>
            <person name="Cepicka I."/>
            <person name="Gallot-Lavallee L."/>
            <person name="Salas-Leiva D."/>
            <person name="Curtis B.A."/>
            <person name="Zahonova K."/>
            <person name="Pipaliya S."/>
            <person name="Dacks J."/>
            <person name="Roger A.J."/>
        </authorList>
    </citation>
    <scope>NUCLEOTIDE SEQUENCE</scope>
    <source>
        <strain evidence="5">BMAN</strain>
    </source>
</reference>
<dbReference type="PANTHER" id="PTHR11161">
    <property type="entry name" value="O-ACYLTRANSFERASE"/>
    <property type="match status" value="1"/>
</dbReference>
<dbReference type="OMA" id="SRHEKQW"/>
<comment type="caution">
    <text evidence="5">The sequence shown here is derived from an EMBL/GenBank/DDBJ whole genome shotgun (WGS) entry which is preliminary data.</text>
</comment>
<dbReference type="InterPro" id="IPR052728">
    <property type="entry name" value="O2_lipid_transport_reg"/>
</dbReference>
<evidence type="ECO:0000256" key="2">
    <source>
        <dbReference type="SAM" id="Phobius"/>
    </source>
</evidence>
<feature type="signal peptide" evidence="3">
    <location>
        <begin position="1"/>
        <end position="22"/>
    </location>
</feature>
<sequence>MNLNNQIIILILLIFCFSLIKCDPTTCQQKYMEAITGQNPEGVEMIFLATGKDMPTDLGDYDLCTMLKTAHHCVVSFGLNVSGTVTPLKWGFCIPKECTQDDVSVAVSLYISIFYSFATVSDQPMDVFCADNFKKKYSAGVIITLIIVIISSCLVISGTISKFIPNLKPIKESDEYEIKRSKWKIMLIDCLNNLSLQTNWQKLIQKFPDTSLKYLNGIRVISMFWIIFGHTVIIQLSFGYNNEVFLFDEKGPLSKWPFQFILGAEFAVDTFFFLSGFLMAHLAFERRKSFNIGLFYFHRFWRLLPSLGFVLLVFTFLAIFFGDGPYFGELKPIIDDTCGKYWYSSLLFFNNFYPKHFGDECMGWVWYLANDTQFYIISPIFLYSFFYFPLIGLSLVAVFIIVSIALNFWIVHHWNINFIMFGPTQEDYNDKIYTKPYTRIPPFLVGCALAMFLYLLKSRKNNEINQKENDENQLLIEKDEEEKQLRIRNSKFKRLFTKYKQHIISTSIFLASLTLLIAMVMIPYDNYKHLGTKWTVNTSAWYIGFSKFGWGIGIAGIVFIYYYYPTLKSIVKDFLSLDIWTPLAKLTYNAYLVHPIIMSNVDYSSRILYNYSAMPIFFNTTTNVILSYFFSLIVYFLIERPFMHLERFIMS</sequence>
<name>A0A9Q0LDC0_ANAIG</name>
<keyword evidence="2" id="KW-1133">Transmembrane helix</keyword>
<feature type="transmembrane region" description="Helical" evidence="2">
    <location>
        <begin position="260"/>
        <end position="282"/>
    </location>
</feature>
<keyword evidence="2" id="KW-0812">Transmembrane</keyword>
<evidence type="ECO:0000313" key="5">
    <source>
        <dbReference type="EMBL" id="KAJ5071076.1"/>
    </source>
</evidence>
<dbReference type="PANTHER" id="PTHR11161:SF0">
    <property type="entry name" value="O-ACYLTRANSFERASE LIKE PROTEIN"/>
    <property type="match status" value="1"/>
</dbReference>
<evidence type="ECO:0000256" key="3">
    <source>
        <dbReference type="SAM" id="SignalP"/>
    </source>
</evidence>
<feature type="transmembrane region" description="Helical" evidence="2">
    <location>
        <begin position="364"/>
        <end position="383"/>
    </location>
</feature>
<feature type="transmembrane region" description="Helical" evidence="2">
    <location>
        <begin position="440"/>
        <end position="456"/>
    </location>
</feature>
<dbReference type="AlphaFoldDB" id="A0A9Q0LDC0"/>
<dbReference type="OrthoDB" id="207378at2759"/>
<keyword evidence="3" id="KW-0732">Signal</keyword>
<evidence type="ECO:0000256" key="1">
    <source>
        <dbReference type="SAM" id="Coils"/>
    </source>
</evidence>
<feature type="transmembrane region" description="Helical" evidence="2">
    <location>
        <begin position="616"/>
        <end position="638"/>
    </location>
</feature>
<organism evidence="5 6">
    <name type="scientific">Anaeramoeba ignava</name>
    <name type="common">Anaerobic marine amoeba</name>
    <dbReference type="NCBI Taxonomy" id="1746090"/>
    <lineage>
        <taxon>Eukaryota</taxon>
        <taxon>Metamonada</taxon>
        <taxon>Anaeramoebidae</taxon>
        <taxon>Anaeramoeba</taxon>
    </lineage>
</organism>
<dbReference type="InterPro" id="IPR002656">
    <property type="entry name" value="Acyl_transf_3_dom"/>
</dbReference>
<feature type="coiled-coil region" evidence="1">
    <location>
        <begin position="457"/>
        <end position="484"/>
    </location>
</feature>